<gene>
    <name evidence="2" type="ORF">N7494_011939</name>
</gene>
<feature type="compositionally biased region" description="Basic and acidic residues" evidence="1">
    <location>
        <begin position="525"/>
        <end position="547"/>
    </location>
</feature>
<dbReference type="Proteomes" id="UP001220324">
    <property type="component" value="Unassembled WGS sequence"/>
</dbReference>
<feature type="region of interest" description="Disordered" evidence="1">
    <location>
        <begin position="458"/>
        <end position="667"/>
    </location>
</feature>
<keyword evidence="3" id="KW-1185">Reference proteome</keyword>
<feature type="compositionally biased region" description="Polar residues" evidence="1">
    <location>
        <begin position="245"/>
        <end position="261"/>
    </location>
</feature>
<accession>A0AAD6GB62</accession>
<sequence>MPNQLRPVSPVALETCSPPPADLDQNPYELLGSDDELDDLARAAKRQRIERLAEAYLRGRPLFIASAALRGPFDEGWKNPWKKKRKVLTNSDTRLSVTDSGVRNRTPGTVVQETDIRNKRYKKNVAVPSRPTVSASPFVPASPSASSVGNRASLPPKSGQKRPSGTACAEESSRASPRLSKRPKEQPRLEDDTTFAGPGSTAWLKKDRRRMNFKSFEPPSSPTPKSDHSGWEIGPRAREPRSVAPVSSHTSSTLATPSKATLSERLRQITAAKSSPQGNRSPAQAPNLSPTVAIPSPTRTISPCVEKRDSFRVVSSTSQLARFEYRLGAPVPGTRSESKSPATEKIAAKPSIPADENHNNATLEHIEAVEPVRQAESKTMGPGPGEPEKASRENGQAVQLSKSLRFANDTEGTTFTSTYFPTATEQNTYDELPSAQQVPVPPGLSDRVPSLHSTILPKENSKIHEQTSPDTQLSTQAALLHAQKSFQDDLESPAQYGITPAQQRAMANVGDESLLAKETPLFRPDTTERALPHSFRVPESRQSEKSKMQAMSTQCMIDAATPFTFSTEKRPRAFRSISPRKTSPPKSRPIHTAEAPSPIISSPISVFDPESYTAQPQAGSSHPPSPHSPPPDHTFVHPSTTEGTSLPFVLSGSTPTNAQDGQGGLRTADSFNLSQAIADAGSWLQQSFT</sequence>
<evidence type="ECO:0000313" key="3">
    <source>
        <dbReference type="Proteomes" id="UP001220324"/>
    </source>
</evidence>
<feature type="region of interest" description="Disordered" evidence="1">
    <location>
        <begin position="98"/>
        <end position="301"/>
    </location>
</feature>
<feature type="region of interest" description="Disordered" evidence="1">
    <location>
        <begin position="373"/>
        <end position="420"/>
    </location>
</feature>
<dbReference type="AlphaFoldDB" id="A0AAD6GB62"/>
<feature type="compositionally biased region" description="Basic and acidic residues" evidence="1">
    <location>
        <begin position="225"/>
        <end position="241"/>
    </location>
</feature>
<feature type="compositionally biased region" description="Basic and acidic residues" evidence="1">
    <location>
        <begin position="182"/>
        <end position="191"/>
    </location>
</feature>
<reference evidence="2 3" key="1">
    <citation type="journal article" date="2023" name="IMA Fungus">
        <title>Comparative genomic study of the Penicillium genus elucidates a diverse pangenome and 15 lateral gene transfer events.</title>
        <authorList>
            <person name="Petersen C."/>
            <person name="Sorensen T."/>
            <person name="Nielsen M.R."/>
            <person name="Sondergaard T.E."/>
            <person name="Sorensen J.L."/>
            <person name="Fitzpatrick D.A."/>
            <person name="Frisvad J.C."/>
            <person name="Nielsen K.L."/>
        </authorList>
    </citation>
    <scope>NUCLEOTIDE SEQUENCE [LARGE SCALE GENOMIC DNA]</scope>
    <source>
        <strain evidence="2 3">IBT 35679</strain>
    </source>
</reference>
<feature type="region of interest" description="Disordered" evidence="1">
    <location>
        <begin position="330"/>
        <end position="358"/>
    </location>
</feature>
<feature type="region of interest" description="Disordered" evidence="1">
    <location>
        <begin position="1"/>
        <end position="23"/>
    </location>
</feature>
<evidence type="ECO:0000313" key="2">
    <source>
        <dbReference type="EMBL" id="KAJ5525289.1"/>
    </source>
</evidence>
<proteinExistence type="predicted"/>
<feature type="compositionally biased region" description="Polar residues" evidence="1">
    <location>
        <begin position="468"/>
        <end position="477"/>
    </location>
</feature>
<feature type="compositionally biased region" description="Polar residues" evidence="1">
    <location>
        <begin position="651"/>
        <end position="660"/>
    </location>
</feature>
<feature type="compositionally biased region" description="Pro residues" evidence="1">
    <location>
        <begin position="623"/>
        <end position="632"/>
    </location>
</feature>
<evidence type="ECO:0000256" key="1">
    <source>
        <dbReference type="SAM" id="MobiDB-lite"/>
    </source>
</evidence>
<comment type="caution">
    <text evidence="2">The sequence shown here is derived from an EMBL/GenBank/DDBJ whole genome shotgun (WGS) entry which is preliminary data.</text>
</comment>
<feature type="compositionally biased region" description="Low complexity" evidence="1">
    <location>
        <begin position="596"/>
        <end position="605"/>
    </location>
</feature>
<feature type="compositionally biased region" description="Polar residues" evidence="1">
    <location>
        <begin position="271"/>
        <end position="290"/>
    </location>
</feature>
<name>A0AAD6GB62_9EURO</name>
<feature type="compositionally biased region" description="Low complexity" evidence="1">
    <location>
        <begin position="575"/>
        <end position="585"/>
    </location>
</feature>
<feature type="compositionally biased region" description="Polar residues" evidence="1">
    <location>
        <begin position="393"/>
        <end position="402"/>
    </location>
</feature>
<feature type="compositionally biased region" description="Polar residues" evidence="1">
    <location>
        <begin position="98"/>
        <end position="112"/>
    </location>
</feature>
<organism evidence="2 3">
    <name type="scientific">Penicillium frequentans</name>
    <dbReference type="NCBI Taxonomy" id="3151616"/>
    <lineage>
        <taxon>Eukaryota</taxon>
        <taxon>Fungi</taxon>
        <taxon>Dikarya</taxon>
        <taxon>Ascomycota</taxon>
        <taxon>Pezizomycotina</taxon>
        <taxon>Eurotiomycetes</taxon>
        <taxon>Eurotiomycetidae</taxon>
        <taxon>Eurotiales</taxon>
        <taxon>Aspergillaceae</taxon>
        <taxon>Penicillium</taxon>
    </lineage>
</organism>
<feature type="compositionally biased region" description="Low complexity" evidence="1">
    <location>
        <begin position="410"/>
        <end position="420"/>
    </location>
</feature>
<protein>
    <submittedName>
        <fullName evidence="2">Uncharacterized protein</fullName>
    </submittedName>
</protein>
<dbReference type="EMBL" id="JAQIZZ010000008">
    <property type="protein sequence ID" value="KAJ5525289.1"/>
    <property type="molecule type" value="Genomic_DNA"/>
</dbReference>
<feature type="compositionally biased region" description="Low complexity" evidence="1">
    <location>
        <begin position="133"/>
        <end position="148"/>
    </location>
</feature>